<protein>
    <submittedName>
        <fullName evidence="2">DUF736 family protein</fullName>
    </submittedName>
</protein>
<organism evidence="2 3">
    <name type="scientific">Sphingobium terrigena</name>
    <dbReference type="NCBI Taxonomy" id="2304063"/>
    <lineage>
        <taxon>Bacteria</taxon>
        <taxon>Pseudomonadati</taxon>
        <taxon>Pseudomonadota</taxon>
        <taxon>Alphaproteobacteria</taxon>
        <taxon>Sphingomonadales</taxon>
        <taxon>Sphingomonadaceae</taxon>
        <taxon>Sphingobium</taxon>
    </lineage>
</organism>
<dbReference type="Pfam" id="PF05284">
    <property type="entry name" value="DUF736"/>
    <property type="match status" value="1"/>
</dbReference>
<keyword evidence="3" id="KW-1185">Reference proteome</keyword>
<name>A0A418YR24_9SPHN</name>
<comment type="caution">
    <text evidence="2">The sequence shown here is derived from an EMBL/GenBank/DDBJ whole genome shotgun (WGS) entry which is preliminary data.</text>
</comment>
<dbReference type="InterPro" id="IPR007948">
    <property type="entry name" value="DUF736"/>
</dbReference>
<evidence type="ECO:0000256" key="1">
    <source>
        <dbReference type="SAM" id="MobiDB-lite"/>
    </source>
</evidence>
<feature type="region of interest" description="Disordered" evidence="1">
    <location>
        <begin position="104"/>
        <end position="171"/>
    </location>
</feature>
<dbReference type="OrthoDB" id="7408907at2"/>
<dbReference type="Proteomes" id="UP000283469">
    <property type="component" value="Unassembled WGS sequence"/>
</dbReference>
<reference evidence="2 3" key="1">
    <citation type="submission" date="2018-08" db="EMBL/GenBank/DDBJ databases">
        <title>Sphingobium sp. EO9.</title>
        <authorList>
            <person name="Park Y."/>
            <person name="Kim K.H."/>
            <person name="Jeon C.O."/>
        </authorList>
    </citation>
    <scope>NUCLEOTIDE SEQUENCE [LARGE SCALE GENOMIC DNA]</scope>
    <source>
        <strain evidence="2 3">EO9</strain>
    </source>
</reference>
<evidence type="ECO:0000313" key="3">
    <source>
        <dbReference type="Proteomes" id="UP000283469"/>
    </source>
</evidence>
<dbReference type="AlphaFoldDB" id="A0A418YR24"/>
<evidence type="ECO:0000313" key="2">
    <source>
        <dbReference type="EMBL" id="RJG53974.1"/>
    </source>
</evidence>
<dbReference type="RefSeq" id="WP_119747677.1">
    <property type="nucleotide sequence ID" value="NZ_QVRA01000012.1"/>
</dbReference>
<sequence>MSKTVGEFRNVNGQLLGFIASGEIDLQRARLKPIASNNPRAPKFEVEAINRNGRWVPYGALFEATAIHTTGEIFYSGELDDQSWRFPMQIALFGTAEEGFRASWRRDDMARPAGGRAARSRNGDDDEGEDRGFGGGERGQFGGGFGGSTAPMEGAGARGGFSNDLDEEVPF</sequence>
<feature type="compositionally biased region" description="Gly residues" evidence="1">
    <location>
        <begin position="133"/>
        <end position="147"/>
    </location>
</feature>
<accession>A0A418YR24</accession>
<gene>
    <name evidence="2" type="ORF">D0Z70_14495</name>
</gene>
<dbReference type="EMBL" id="QVRA01000012">
    <property type="protein sequence ID" value="RJG53974.1"/>
    <property type="molecule type" value="Genomic_DNA"/>
</dbReference>
<proteinExistence type="predicted"/>